<dbReference type="GO" id="GO:0004536">
    <property type="term" value="F:DNA nuclease activity"/>
    <property type="evidence" value="ECO:0007669"/>
    <property type="project" value="InterPro"/>
</dbReference>
<dbReference type="Pfam" id="PF01026">
    <property type="entry name" value="TatD_DNase"/>
    <property type="match status" value="1"/>
</dbReference>
<dbReference type="GO" id="GO:0046872">
    <property type="term" value="F:metal ion binding"/>
    <property type="evidence" value="ECO:0007669"/>
    <property type="project" value="UniProtKB-KW"/>
</dbReference>
<protein>
    <submittedName>
        <fullName evidence="4">Hydrolase TatD</fullName>
    </submittedName>
</protein>
<organism evidence="4 5">
    <name type="scientific">Aerococcus viridans</name>
    <dbReference type="NCBI Taxonomy" id="1377"/>
    <lineage>
        <taxon>Bacteria</taxon>
        <taxon>Bacillati</taxon>
        <taxon>Bacillota</taxon>
        <taxon>Bacilli</taxon>
        <taxon>Lactobacillales</taxon>
        <taxon>Aerococcaceae</taxon>
        <taxon>Aerococcus</taxon>
    </lineage>
</organism>
<dbReference type="CDD" id="cd01310">
    <property type="entry name" value="TatD_DNAse"/>
    <property type="match status" value="1"/>
</dbReference>
<feature type="binding site" evidence="3">
    <location>
        <position position="203"/>
    </location>
    <ligand>
        <name>a divalent metal cation</name>
        <dbReference type="ChEBI" id="CHEBI:60240"/>
        <label>1</label>
    </ligand>
</feature>
<dbReference type="RefSeq" id="WP_083069037.1">
    <property type="nucleotide sequence ID" value="NZ_JALXKY010000001.1"/>
</dbReference>
<dbReference type="EMBL" id="NBTM02000001">
    <property type="protein sequence ID" value="PNL91792.1"/>
    <property type="molecule type" value="Genomic_DNA"/>
</dbReference>
<feature type="binding site" evidence="3">
    <location>
        <position position="6"/>
    </location>
    <ligand>
        <name>a divalent metal cation</name>
        <dbReference type="ChEBI" id="CHEBI:60240"/>
        <label>1</label>
    </ligand>
</feature>
<dbReference type="PANTHER" id="PTHR46124:SF2">
    <property type="entry name" value="D-AMINOACYL-TRNA DEACYLASE"/>
    <property type="match status" value="1"/>
</dbReference>
<feature type="binding site" evidence="3">
    <location>
        <position position="92"/>
    </location>
    <ligand>
        <name>a divalent metal cation</name>
        <dbReference type="ChEBI" id="CHEBI:60240"/>
        <label>1</label>
    </ligand>
</feature>
<dbReference type="InterPro" id="IPR018228">
    <property type="entry name" value="DNase_TatD-rel_CS"/>
</dbReference>
<dbReference type="InterPro" id="IPR032466">
    <property type="entry name" value="Metal_Hydrolase"/>
</dbReference>
<feature type="binding site" evidence="3">
    <location>
        <position position="8"/>
    </location>
    <ligand>
        <name>a divalent metal cation</name>
        <dbReference type="ChEBI" id="CHEBI:60240"/>
        <label>1</label>
    </ligand>
</feature>
<dbReference type="PROSITE" id="PS01137">
    <property type="entry name" value="TATD_1"/>
    <property type="match status" value="1"/>
</dbReference>
<sequence length="265" mass="30052">MLFDTHTHLNVDDFDDDRDETITRARHAGVRGFALVGFNYNTINRAQEMVKENGDMVGIYGWHPTEAVDYNADAEKYLLSTLEDERVVALGETGLDYYWDTSPRDVQEKTFRRQLAIARELQLPIVIHNRDATADCYRILKEEKVGDFGGIMHSFGETPEWAEKFLDLGMHVSFSGVSTFKKTVEVREAAKLVPDDKILIETDSPYLAPVPKRGKRNESAFVAYVAETLAATRESSIADFEAQTFQNALDVFALDFDGQQLVKRK</sequence>
<dbReference type="SUPFAM" id="SSF51556">
    <property type="entry name" value="Metallo-dependent hydrolases"/>
    <property type="match status" value="1"/>
</dbReference>
<evidence type="ECO:0000256" key="2">
    <source>
        <dbReference type="ARBA" id="ARBA00022801"/>
    </source>
</evidence>
<dbReference type="PIRSF" id="PIRSF005902">
    <property type="entry name" value="DNase_TatD"/>
    <property type="match status" value="1"/>
</dbReference>
<evidence type="ECO:0000313" key="4">
    <source>
        <dbReference type="EMBL" id="PNL91792.1"/>
    </source>
</evidence>
<accession>A0A2J9PN87</accession>
<dbReference type="InterPro" id="IPR015991">
    <property type="entry name" value="TatD/YcfH-like"/>
</dbReference>
<dbReference type="PANTHER" id="PTHR46124">
    <property type="entry name" value="D-AMINOACYL-TRNA DEACYLASE"/>
    <property type="match status" value="1"/>
</dbReference>
<keyword evidence="1 3" id="KW-0479">Metal-binding</keyword>
<dbReference type="AlphaFoldDB" id="A0A2J9PN87"/>
<dbReference type="GO" id="GO:0016788">
    <property type="term" value="F:hydrolase activity, acting on ester bonds"/>
    <property type="evidence" value="ECO:0007669"/>
    <property type="project" value="InterPro"/>
</dbReference>
<proteinExistence type="predicted"/>
<dbReference type="GO" id="GO:0005829">
    <property type="term" value="C:cytosol"/>
    <property type="evidence" value="ECO:0007669"/>
    <property type="project" value="TreeGrafter"/>
</dbReference>
<reference evidence="5" key="1">
    <citation type="submission" date="2017-12" db="EMBL/GenBank/DDBJ databases">
        <title>FDA dAtabase for Regulatory Grade micrObial Sequences (FDA-ARGOS): Supporting development and validation of Infectious Disease Dx tests.</title>
        <authorList>
            <person name="Hoffmann M."/>
            <person name="Allard M."/>
            <person name="Evans P."/>
            <person name="Brown E."/>
            <person name="Tallon L."/>
            <person name="Sadzewicz L."/>
            <person name="Sengamalay N."/>
            <person name="Ott S."/>
            <person name="Godinez A."/>
            <person name="Nagaraj S."/>
            <person name="Vavikolanu K."/>
            <person name="Aluvathingal J."/>
            <person name="Nadendla S."/>
            <person name="Sichtig H."/>
        </authorList>
    </citation>
    <scope>NUCLEOTIDE SEQUENCE [LARGE SCALE GENOMIC DNA]</scope>
    <source>
        <strain evidence="5">FDAARGOS_249</strain>
    </source>
</reference>
<keyword evidence="2 4" id="KW-0378">Hydrolase</keyword>
<comment type="caution">
    <text evidence="4">The sequence shown here is derived from an EMBL/GenBank/DDBJ whole genome shotgun (WGS) entry which is preliminary data.</text>
</comment>
<evidence type="ECO:0000256" key="3">
    <source>
        <dbReference type="PIRSR" id="PIRSR005902-1"/>
    </source>
</evidence>
<name>A0A2J9PN87_9LACT</name>
<dbReference type="NCBIfam" id="TIGR00010">
    <property type="entry name" value="YchF/TatD family DNA exonuclease"/>
    <property type="match status" value="1"/>
</dbReference>
<gene>
    <name evidence="4" type="ORF">A6J77_005965</name>
</gene>
<feature type="binding site" evidence="3">
    <location>
        <position position="128"/>
    </location>
    <ligand>
        <name>a divalent metal cation</name>
        <dbReference type="ChEBI" id="CHEBI:60240"/>
        <label>2</label>
    </ligand>
</feature>
<dbReference type="Proteomes" id="UP000192813">
    <property type="component" value="Unassembled WGS sequence"/>
</dbReference>
<evidence type="ECO:0000256" key="1">
    <source>
        <dbReference type="ARBA" id="ARBA00022723"/>
    </source>
</evidence>
<feature type="binding site" evidence="3">
    <location>
        <position position="153"/>
    </location>
    <ligand>
        <name>a divalent metal cation</name>
        <dbReference type="ChEBI" id="CHEBI:60240"/>
        <label>2</label>
    </ligand>
</feature>
<dbReference type="Gene3D" id="3.20.20.140">
    <property type="entry name" value="Metal-dependent hydrolases"/>
    <property type="match status" value="1"/>
</dbReference>
<dbReference type="PROSITE" id="PS01091">
    <property type="entry name" value="TATD_3"/>
    <property type="match status" value="1"/>
</dbReference>
<dbReference type="FunFam" id="3.20.20.140:FF:000005">
    <property type="entry name" value="TatD family hydrolase"/>
    <property type="match status" value="1"/>
</dbReference>
<dbReference type="InterPro" id="IPR001130">
    <property type="entry name" value="TatD-like"/>
</dbReference>
<evidence type="ECO:0000313" key="5">
    <source>
        <dbReference type="Proteomes" id="UP000192813"/>
    </source>
</evidence>